<dbReference type="GeneID" id="10797872"/>
<dbReference type="KEGG" id="hxa:Halxa_2919"/>
<evidence type="ECO:0000259" key="2">
    <source>
        <dbReference type="Pfam" id="PF25227"/>
    </source>
</evidence>
<sequence length="572" mass="64837">MSLTNSASIPTGKQKTTLELVEDTFESQPIVHKGVWKYQLNDDNELYLKLWKLVQSLHNSDEENREPFLAGPINPPHTAGDAEYYVGIKSWQGDHYYDGSNLYEYSIGLYESDETKPGTPAKASMTIRRRSHGMETSSGDAVTWPKADDGDRKEGSYIEVQGSYLQNFEDAHAVARIYLRALVKEFTDLDDLAAQSLVHDLYEPYPATEHVGQLEAHYRYSKEYERGVVHAIGNSFALMEIQGASLESRAKAKRGRYGIKRVDAAAGAFDTIGFETPESLCDDSVPDTGIMLKTYNDKNVHLRADDDPLNHPKIEAAAKGTVHRRYLDEVRHHLARICIGHLRFAGLDANALVSDLHFTAQTGRISVETPTLSARSQQLESYRNDPDLRHAVEDYLRRRQTNSFRDILLVLYERGDQGATYQEIMDKTGLAYDTVRNYIRRFNEAGIIRKTPGTPLVITWKTPEAKGTVEDTINDEGKTPGEAREERRERKKERETDSAWERLKGWFSGQFRGVEKDTSKESPEADRDDENTPDTATGEYTPLPNHSRLDCWEMLKVAREHGDITDTDIALR</sequence>
<reference evidence="3 4" key="1">
    <citation type="journal article" date="2012" name="Stand. Genomic Sci.">
        <title>Complete genome sequence of Halopiger xanaduensis type strain (SH-6(T)).</title>
        <authorList>
            <person name="Anderson I."/>
            <person name="Tindall B.J."/>
            <person name="Rohde M."/>
            <person name="Lucas S."/>
            <person name="Han J."/>
            <person name="Lapidus A."/>
            <person name="Cheng J.F."/>
            <person name="Goodwin L."/>
            <person name="Pitluck S."/>
            <person name="Peters L."/>
            <person name="Pati A."/>
            <person name="Mikhailova N."/>
            <person name="Pagani I."/>
            <person name="Teshima H."/>
            <person name="Han C."/>
            <person name="Tapia R."/>
            <person name="Land M."/>
            <person name="Woyke T."/>
            <person name="Klenk H.P."/>
            <person name="Kyrpides N."/>
            <person name="Ivanova N."/>
        </authorList>
    </citation>
    <scope>NUCLEOTIDE SEQUENCE [LARGE SCALE GENOMIC DNA]</scope>
    <source>
        <strain evidence="4">DSM 18323 / JCM 14033 / SH-6</strain>
    </source>
</reference>
<dbReference type="AlphaFoldDB" id="F8D4R6"/>
<evidence type="ECO:0000313" key="3">
    <source>
        <dbReference type="EMBL" id="AEH37535.1"/>
    </source>
</evidence>
<protein>
    <recommendedName>
        <fullName evidence="2">DUF7845 domain-containing protein</fullName>
    </recommendedName>
</protein>
<feature type="region of interest" description="Disordered" evidence="1">
    <location>
        <begin position="467"/>
        <end position="496"/>
    </location>
</feature>
<dbReference type="SUPFAM" id="SSF46785">
    <property type="entry name" value="Winged helix' DNA-binding domain"/>
    <property type="match status" value="1"/>
</dbReference>
<feature type="compositionally biased region" description="Basic and acidic residues" evidence="1">
    <location>
        <begin position="513"/>
        <end position="525"/>
    </location>
</feature>
<dbReference type="InterPro" id="IPR036390">
    <property type="entry name" value="WH_DNA-bd_sf"/>
</dbReference>
<dbReference type="EMBL" id="CP002839">
    <property type="protein sequence ID" value="AEH37535.1"/>
    <property type="molecule type" value="Genomic_DNA"/>
</dbReference>
<dbReference type="Pfam" id="PF13412">
    <property type="entry name" value="HTH_24"/>
    <property type="match status" value="1"/>
</dbReference>
<feature type="region of interest" description="Disordered" evidence="1">
    <location>
        <begin position="512"/>
        <end position="546"/>
    </location>
</feature>
<accession>F8D4R6</accession>
<dbReference type="RefSeq" id="WP_013880425.1">
    <property type="nucleotide sequence ID" value="NC_015666.1"/>
</dbReference>
<evidence type="ECO:0000256" key="1">
    <source>
        <dbReference type="SAM" id="MobiDB-lite"/>
    </source>
</evidence>
<dbReference type="Gene3D" id="1.10.10.10">
    <property type="entry name" value="Winged helix-like DNA-binding domain superfamily/Winged helix DNA-binding domain"/>
    <property type="match status" value="1"/>
</dbReference>
<gene>
    <name evidence="3" type="ordered locus">Halxa_2919</name>
</gene>
<feature type="domain" description="DUF7845" evidence="2">
    <location>
        <begin position="87"/>
        <end position="360"/>
    </location>
</feature>
<proteinExistence type="predicted"/>
<evidence type="ECO:0000313" key="4">
    <source>
        <dbReference type="Proteomes" id="UP000006794"/>
    </source>
</evidence>
<dbReference type="OrthoDB" id="240669at2157"/>
<keyword evidence="4" id="KW-1185">Reference proteome</keyword>
<feature type="region of interest" description="Disordered" evidence="1">
    <location>
        <begin position="128"/>
        <end position="148"/>
    </location>
</feature>
<name>F8D4R6_HALXS</name>
<dbReference type="InterPro" id="IPR036388">
    <property type="entry name" value="WH-like_DNA-bd_sf"/>
</dbReference>
<organism evidence="3 4">
    <name type="scientific">Halopiger xanaduensis (strain DSM 18323 / JCM 14033 / SH-6)</name>
    <dbReference type="NCBI Taxonomy" id="797210"/>
    <lineage>
        <taxon>Archaea</taxon>
        <taxon>Methanobacteriati</taxon>
        <taxon>Methanobacteriota</taxon>
        <taxon>Stenosarchaea group</taxon>
        <taxon>Halobacteria</taxon>
        <taxon>Halobacteriales</taxon>
        <taxon>Natrialbaceae</taxon>
        <taxon>Halopiger</taxon>
    </lineage>
</organism>
<dbReference type="eggNOG" id="arCOG06319">
    <property type="taxonomic scope" value="Archaea"/>
</dbReference>
<dbReference type="Pfam" id="PF25227">
    <property type="entry name" value="DUF7845"/>
    <property type="match status" value="1"/>
</dbReference>
<dbReference type="Proteomes" id="UP000006794">
    <property type="component" value="Chromosome"/>
</dbReference>
<dbReference type="HOGENOM" id="CLU_476206_0_0_2"/>
<dbReference type="InterPro" id="IPR057167">
    <property type="entry name" value="DUF7845"/>
</dbReference>